<dbReference type="PROSITE" id="PS00061">
    <property type="entry name" value="ADH_SHORT"/>
    <property type="match status" value="1"/>
</dbReference>
<feature type="domain" description="Ketoreductase" evidence="3">
    <location>
        <begin position="7"/>
        <end position="186"/>
    </location>
</feature>
<dbReference type="InterPro" id="IPR020904">
    <property type="entry name" value="Sc_DH/Rdtase_CS"/>
</dbReference>
<comment type="caution">
    <text evidence="4">The sequence shown here is derived from an EMBL/GenBank/DDBJ whole genome shotgun (WGS) entry which is preliminary data.</text>
</comment>
<dbReference type="EMBL" id="JACIJK010000022">
    <property type="protein sequence ID" value="MBB5717042.1"/>
    <property type="molecule type" value="Genomic_DNA"/>
</dbReference>
<proteinExistence type="inferred from homology"/>
<organism evidence="4 5">
    <name type="scientific">Sphingomonas aerophila</name>
    <dbReference type="NCBI Taxonomy" id="1344948"/>
    <lineage>
        <taxon>Bacteria</taxon>
        <taxon>Pseudomonadati</taxon>
        <taxon>Pseudomonadota</taxon>
        <taxon>Alphaproteobacteria</taxon>
        <taxon>Sphingomonadales</taxon>
        <taxon>Sphingomonadaceae</taxon>
        <taxon>Sphingomonas</taxon>
    </lineage>
</organism>
<dbReference type="Pfam" id="PF13561">
    <property type="entry name" value="adh_short_C2"/>
    <property type="match status" value="1"/>
</dbReference>
<evidence type="ECO:0000313" key="4">
    <source>
        <dbReference type="EMBL" id="MBB5717042.1"/>
    </source>
</evidence>
<sequence>MTDLNGSVALVTGASRGLGRASAARLAERGARVLVHYSSSRDAADELVRDIRAKGGAADALGADLSAPDGAHQLAAAVRELGINQLHALVLNAGIADLATIEDQTVESFDRHFAVNVRAPFFLVQQLLPLLSEGSSVVFLSSVVARAAFDGTSIYSATKGAVEVLTRNLAKELGPRGIRVNAIAPGAIDTDMAQVFLGTEEGRDYIKALQALKRIGRPDDIADAVLFLASDQSRWVDGRSIEVSGGANL</sequence>
<evidence type="ECO:0000256" key="1">
    <source>
        <dbReference type="ARBA" id="ARBA00006484"/>
    </source>
</evidence>
<dbReference type="InterPro" id="IPR057326">
    <property type="entry name" value="KR_dom"/>
</dbReference>
<dbReference type="FunFam" id="3.40.50.720:FF:000084">
    <property type="entry name" value="Short-chain dehydrogenase reductase"/>
    <property type="match status" value="1"/>
</dbReference>
<dbReference type="GO" id="GO:0016491">
    <property type="term" value="F:oxidoreductase activity"/>
    <property type="evidence" value="ECO:0007669"/>
    <property type="project" value="UniProtKB-KW"/>
</dbReference>
<dbReference type="PANTHER" id="PTHR43639">
    <property type="entry name" value="OXIDOREDUCTASE, SHORT-CHAIN DEHYDROGENASE/REDUCTASE FAMILY (AFU_ORTHOLOGUE AFUA_5G02870)"/>
    <property type="match status" value="1"/>
</dbReference>
<dbReference type="SUPFAM" id="SSF51735">
    <property type="entry name" value="NAD(P)-binding Rossmann-fold domains"/>
    <property type="match status" value="1"/>
</dbReference>
<reference evidence="4 5" key="1">
    <citation type="submission" date="2020-08" db="EMBL/GenBank/DDBJ databases">
        <title>Genomic Encyclopedia of Type Strains, Phase IV (KMG-IV): sequencing the most valuable type-strain genomes for metagenomic binning, comparative biology and taxonomic classification.</title>
        <authorList>
            <person name="Goeker M."/>
        </authorList>
    </citation>
    <scope>NUCLEOTIDE SEQUENCE [LARGE SCALE GENOMIC DNA]</scope>
    <source>
        <strain evidence="4 5">DSM 100044</strain>
    </source>
</reference>
<evidence type="ECO:0000313" key="5">
    <source>
        <dbReference type="Proteomes" id="UP000546200"/>
    </source>
</evidence>
<evidence type="ECO:0000259" key="3">
    <source>
        <dbReference type="SMART" id="SM00822"/>
    </source>
</evidence>
<dbReference type="InterPro" id="IPR002347">
    <property type="entry name" value="SDR_fam"/>
</dbReference>
<dbReference type="RefSeq" id="WP_184060804.1">
    <property type="nucleotide sequence ID" value="NZ_JACIJK010000022.1"/>
</dbReference>
<dbReference type="SMART" id="SM00822">
    <property type="entry name" value="PKS_KR"/>
    <property type="match status" value="1"/>
</dbReference>
<accession>A0A7W9BH13</accession>
<keyword evidence="5" id="KW-1185">Reference proteome</keyword>
<dbReference type="Gene3D" id="3.40.50.720">
    <property type="entry name" value="NAD(P)-binding Rossmann-like Domain"/>
    <property type="match status" value="1"/>
</dbReference>
<gene>
    <name evidence="4" type="ORF">FHS94_003916</name>
</gene>
<comment type="similarity">
    <text evidence="1">Belongs to the short-chain dehydrogenases/reductases (SDR) family.</text>
</comment>
<protein>
    <submittedName>
        <fullName evidence="4">NAD(P)-dependent dehydrogenase (Short-subunit alcohol dehydrogenase family)</fullName>
    </submittedName>
</protein>
<dbReference type="PRINTS" id="PR00080">
    <property type="entry name" value="SDRFAMILY"/>
</dbReference>
<dbReference type="PRINTS" id="PR00081">
    <property type="entry name" value="GDHRDH"/>
</dbReference>
<dbReference type="PANTHER" id="PTHR43639:SF1">
    <property type="entry name" value="SHORT-CHAIN DEHYDROGENASE_REDUCTASE FAMILY PROTEIN"/>
    <property type="match status" value="1"/>
</dbReference>
<dbReference type="InterPro" id="IPR036291">
    <property type="entry name" value="NAD(P)-bd_dom_sf"/>
</dbReference>
<keyword evidence="2" id="KW-0560">Oxidoreductase</keyword>
<evidence type="ECO:0000256" key="2">
    <source>
        <dbReference type="ARBA" id="ARBA00023002"/>
    </source>
</evidence>
<name>A0A7W9BH13_9SPHN</name>
<dbReference type="AlphaFoldDB" id="A0A7W9BH13"/>
<dbReference type="Proteomes" id="UP000546200">
    <property type="component" value="Unassembled WGS sequence"/>
</dbReference>